<sequence length="125" mass="13476">MKRRDLPLVYACSGCSDVAQLANDVAVRLDHRNKAEMSCISGVGGGVPSLVRTACSGRPIIAIDGCRLHCVAACLEQCSVVADRHVRLYEQGYKKHIGCKVGSSEVDRVVLHVEQLIDGLQVESN</sequence>
<dbReference type="PIRSF" id="PIRSF037181">
    <property type="entry name" value="DGC"/>
    <property type="match status" value="1"/>
</dbReference>
<accession>A0ABY5GSX0</accession>
<reference evidence="1" key="1">
    <citation type="submission" date="2021-04" db="EMBL/GenBank/DDBJ databases">
        <title>Oceanospirillales bacteria with DddD are important DMSP degraders in coastal seawater.</title>
        <authorList>
            <person name="Liu J."/>
        </authorList>
    </citation>
    <scope>NUCLEOTIDE SEQUENCE</scope>
    <source>
        <strain evidence="1">GY6</strain>
    </source>
</reference>
<evidence type="ECO:0000313" key="2">
    <source>
        <dbReference type="Proteomes" id="UP001059950"/>
    </source>
</evidence>
<keyword evidence="2" id="KW-1185">Reference proteome</keyword>
<protein>
    <submittedName>
        <fullName evidence="1">Zinc-binding protein</fullName>
    </submittedName>
</protein>
<proteinExistence type="predicted"/>
<dbReference type="Pfam" id="PF08859">
    <property type="entry name" value="DGC"/>
    <property type="match status" value="1"/>
</dbReference>
<dbReference type="InterPro" id="IPR014958">
    <property type="entry name" value="DGC"/>
</dbReference>
<dbReference type="Proteomes" id="UP001059950">
    <property type="component" value="Chromosome"/>
</dbReference>
<gene>
    <name evidence="1" type="ORF">KDX31_16190</name>
</gene>
<dbReference type="EMBL" id="CP073344">
    <property type="protein sequence ID" value="UTW02858.1"/>
    <property type="molecule type" value="Genomic_DNA"/>
</dbReference>
<organism evidence="1 2">
    <name type="scientific">Amphritea atlantica</name>
    <dbReference type="NCBI Taxonomy" id="355243"/>
    <lineage>
        <taxon>Bacteria</taxon>
        <taxon>Pseudomonadati</taxon>
        <taxon>Pseudomonadota</taxon>
        <taxon>Gammaproteobacteria</taxon>
        <taxon>Oceanospirillales</taxon>
        <taxon>Oceanospirillaceae</taxon>
        <taxon>Amphritea</taxon>
    </lineage>
</organism>
<evidence type="ECO:0000313" key="1">
    <source>
        <dbReference type="EMBL" id="UTW02858.1"/>
    </source>
</evidence>
<name>A0ABY5GSX0_9GAMM</name>